<dbReference type="Proteomes" id="UP000712281">
    <property type="component" value="Unassembled WGS sequence"/>
</dbReference>
<evidence type="ECO:0000259" key="15">
    <source>
        <dbReference type="Pfam" id="PF12678"/>
    </source>
</evidence>
<dbReference type="EC" id="2.3.2.27" evidence="4"/>
<proteinExistence type="inferred from homology"/>
<evidence type="ECO:0000256" key="6">
    <source>
        <dbReference type="ARBA" id="ARBA00022692"/>
    </source>
</evidence>
<feature type="transmembrane region" description="Helical" evidence="14">
    <location>
        <begin position="20"/>
        <end position="41"/>
    </location>
</feature>
<name>A0A8S9G6E4_BRACR</name>
<evidence type="ECO:0000256" key="1">
    <source>
        <dbReference type="ARBA" id="ARBA00000900"/>
    </source>
</evidence>
<feature type="domain" description="Zinc finger RING-H2-type" evidence="15">
    <location>
        <begin position="91"/>
        <end position="130"/>
    </location>
</feature>
<comment type="caution">
    <text evidence="16">The sequence shown here is derived from an EMBL/GenBank/DDBJ whole genome shotgun (WGS) entry which is preliminary data.</text>
</comment>
<evidence type="ECO:0000256" key="8">
    <source>
        <dbReference type="ARBA" id="ARBA00022771"/>
    </source>
</evidence>
<organism evidence="16 17">
    <name type="scientific">Brassica cretica</name>
    <name type="common">Mustard</name>
    <dbReference type="NCBI Taxonomy" id="69181"/>
    <lineage>
        <taxon>Eukaryota</taxon>
        <taxon>Viridiplantae</taxon>
        <taxon>Streptophyta</taxon>
        <taxon>Embryophyta</taxon>
        <taxon>Tracheophyta</taxon>
        <taxon>Spermatophyta</taxon>
        <taxon>Magnoliopsida</taxon>
        <taxon>eudicotyledons</taxon>
        <taxon>Gunneridae</taxon>
        <taxon>Pentapetalae</taxon>
        <taxon>rosids</taxon>
        <taxon>malvids</taxon>
        <taxon>Brassicales</taxon>
        <taxon>Brassicaceae</taxon>
        <taxon>Brassiceae</taxon>
        <taxon>Brassica</taxon>
    </lineage>
</organism>
<dbReference type="PANTHER" id="PTHR46905:SF1">
    <property type="entry name" value="RING-TYPE E3 UBIQUITIN TRANSFERASE"/>
    <property type="match status" value="1"/>
</dbReference>
<evidence type="ECO:0000313" key="17">
    <source>
        <dbReference type="Proteomes" id="UP000712281"/>
    </source>
</evidence>
<dbReference type="GO" id="GO:0016567">
    <property type="term" value="P:protein ubiquitination"/>
    <property type="evidence" value="ECO:0007669"/>
    <property type="project" value="InterPro"/>
</dbReference>
<evidence type="ECO:0000256" key="12">
    <source>
        <dbReference type="ARBA" id="ARBA00023136"/>
    </source>
</evidence>
<dbReference type="Gene3D" id="3.30.40.10">
    <property type="entry name" value="Zinc/RING finger domain, C3HC4 (zinc finger)"/>
    <property type="match status" value="1"/>
</dbReference>
<comment type="subcellular location">
    <subcellularLocation>
        <location evidence="2">Membrane</location>
        <topology evidence="2">Single-pass membrane protein</topology>
    </subcellularLocation>
</comment>
<keyword evidence="8" id="KW-0863">Zinc-finger</keyword>
<keyword evidence="11 14" id="KW-1133">Transmembrane helix</keyword>
<keyword evidence="6 14" id="KW-0812">Transmembrane</keyword>
<dbReference type="SUPFAM" id="SSF57850">
    <property type="entry name" value="RING/U-box"/>
    <property type="match status" value="1"/>
</dbReference>
<keyword evidence="10" id="KW-0862">Zinc</keyword>
<dbReference type="InterPro" id="IPR013083">
    <property type="entry name" value="Znf_RING/FYVE/PHD"/>
</dbReference>
<dbReference type="EMBL" id="QGKW02002228">
    <property type="protein sequence ID" value="KAF2538752.1"/>
    <property type="molecule type" value="Genomic_DNA"/>
</dbReference>
<gene>
    <name evidence="16" type="ORF">F2Q68_00020782</name>
</gene>
<dbReference type="InterPro" id="IPR044602">
    <property type="entry name" value="ATL10/ATL72-79-like"/>
</dbReference>
<keyword evidence="5" id="KW-0808">Transferase</keyword>
<dbReference type="InterPro" id="IPR024766">
    <property type="entry name" value="Znf_RING_H2"/>
</dbReference>
<protein>
    <recommendedName>
        <fullName evidence="4">RING-type E3 ubiquitin transferase</fullName>
        <ecNumber evidence="4">2.3.2.27</ecNumber>
    </recommendedName>
</protein>
<keyword evidence="12 14" id="KW-0472">Membrane</keyword>
<evidence type="ECO:0000256" key="14">
    <source>
        <dbReference type="SAM" id="Phobius"/>
    </source>
</evidence>
<dbReference type="GO" id="GO:0008270">
    <property type="term" value="F:zinc ion binding"/>
    <property type="evidence" value="ECO:0007669"/>
    <property type="project" value="UniProtKB-KW"/>
</dbReference>
<dbReference type="GO" id="GO:0016020">
    <property type="term" value="C:membrane"/>
    <property type="evidence" value="ECO:0007669"/>
    <property type="project" value="UniProtKB-SubCell"/>
</dbReference>
<evidence type="ECO:0000256" key="5">
    <source>
        <dbReference type="ARBA" id="ARBA00022679"/>
    </source>
</evidence>
<evidence type="ECO:0000256" key="9">
    <source>
        <dbReference type="ARBA" id="ARBA00022786"/>
    </source>
</evidence>
<evidence type="ECO:0000256" key="10">
    <source>
        <dbReference type="ARBA" id="ARBA00022833"/>
    </source>
</evidence>
<sequence>MVLRACRTANAMLSSGGLTVIPMTFTANASLLLIVIFSSLIRVLSLHAALRCCLRPVLQHDSKPIPDPESSHSEAFPTLVYSPGLNLAGTEAKCITCLSGLQDGDTLRVFDRCKHEFHVHCIQQWFSYNPSYPHLPYKHLHLTNRNSLVR</sequence>
<keyword evidence="9" id="KW-0833">Ubl conjugation pathway</keyword>
<keyword evidence="7" id="KW-0479">Metal-binding</keyword>
<comment type="similarity">
    <text evidence="13">Belongs to the RING-type zinc finger family. ATL subfamily.</text>
</comment>
<dbReference type="Pfam" id="PF12678">
    <property type="entry name" value="zf-rbx1"/>
    <property type="match status" value="1"/>
</dbReference>
<dbReference type="AlphaFoldDB" id="A0A8S9G6E4"/>
<evidence type="ECO:0000256" key="7">
    <source>
        <dbReference type="ARBA" id="ARBA00022723"/>
    </source>
</evidence>
<comment type="pathway">
    <text evidence="3">Protein modification; protein ubiquitination.</text>
</comment>
<dbReference type="PANTHER" id="PTHR46905">
    <property type="entry name" value="RING-H2 FINGER PROTEIN ATL78"/>
    <property type="match status" value="1"/>
</dbReference>
<comment type="catalytic activity">
    <reaction evidence="1">
        <text>S-ubiquitinyl-[E2 ubiquitin-conjugating enzyme]-L-cysteine + [acceptor protein]-L-lysine = [E2 ubiquitin-conjugating enzyme]-L-cysteine + N(6)-ubiquitinyl-[acceptor protein]-L-lysine.</text>
        <dbReference type="EC" id="2.3.2.27"/>
    </reaction>
</comment>
<evidence type="ECO:0000313" key="16">
    <source>
        <dbReference type="EMBL" id="KAF2538752.1"/>
    </source>
</evidence>
<evidence type="ECO:0000256" key="11">
    <source>
        <dbReference type="ARBA" id="ARBA00022989"/>
    </source>
</evidence>
<accession>A0A8S9G6E4</accession>
<evidence type="ECO:0000256" key="4">
    <source>
        <dbReference type="ARBA" id="ARBA00012483"/>
    </source>
</evidence>
<evidence type="ECO:0000256" key="2">
    <source>
        <dbReference type="ARBA" id="ARBA00004167"/>
    </source>
</evidence>
<dbReference type="GO" id="GO:0061630">
    <property type="term" value="F:ubiquitin protein ligase activity"/>
    <property type="evidence" value="ECO:0007669"/>
    <property type="project" value="UniProtKB-EC"/>
</dbReference>
<evidence type="ECO:0000256" key="13">
    <source>
        <dbReference type="ARBA" id="ARBA00024209"/>
    </source>
</evidence>
<reference evidence="16" key="1">
    <citation type="submission" date="2019-12" db="EMBL/GenBank/DDBJ databases">
        <title>Genome sequencing and annotation of Brassica cretica.</title>
        <authorList>
            <person name="Studholme D.J."/>
            <person name="Sarris P.F."/>
        </authorList>
    </citation>
    <scope>NUCLEOTIDE SEQUENCE</scope>
    <source>
        <strain evidence="16">PFS-001/15</strain>
        <tissue evidence="16">Leaf</tissue>
    </source>
</reference>
<evidence type="ECO:0000256" key="3">
    <source>
        <dbReference type="ARBA" id="ARBA00004906"/>
    </source>
</evidence>